<evidence type="ECO:0000313" key="1">
    <source>
        <dbReference type="EMBL" id="KAF5456358.1"/>
    </source>
</evidence>
<gene>
    <name evidence="1" type="ORF">F2P56_025851</name>
</gene>
<accession>A0A833UKX2</accession>
<protein>
    <submittedName>
        <fullName evidence="1">Uncharacterized protein</fullName>
    </submittedName>
</protein>
<dbReference type="Proteomes" id="UP000619265">
    <property type="component" value="Unassembled WGS sequence"/>
</dbReference>
<dbReference type="PANTHER" id="PTHR36720:SF1">
    <property type="entry name" value="TAF RNA POLYMERASE I SUBUNIT A"/>
    <property type="match status" value="1"/>
</dbReference>
<dbReference type="AlphaFoldDB" id="A0A833UKX2"/>
<reference evidence="1" key="1">
    <citation type="submission" date="2015-10" db="EMBL/GenBank/DDBJ databases">
        <authorList>
            <person name="Martinez-Garcia P.J."/>
            <person name="Crepeau M.W."/>
            <person name="Puiu D."/>
            <person name="Gonzalez-Ibeas D."/>
            <person name="Whalen J."/>
            <person name="Stevens K."/>
            <person name="Paul R."/>
            <person name="Butterfield T."/>
            <person name="Britton M."/>
            <person name="Reagan R."/>
            <person name="Chakraborty S."/>
            <person name="Walawage S.L."/>
            <person name="Vasquez-Gross H.A."/>
            <person name="Cardeno C."/>
            <person name="Famula R."/>
            <person name="Pratt K."/>
            <person name="Kuruganti S."/>
            <person name="Aradhya M.K."/>
            <person name="Leslie C.A."/>
            <person name="Dandekar A.M."/>
            <person name="Salzberg S.L."/>
            <person name="Wegrzyn J.L."/>
            <person name="Langley C.H."/>
            <person name="Neale D.B."/>
        </authorList>
    </citation>
    <scope>NUCLEOTIDE SEQUENCE</scope>
    <source>
        <tissue evidence="1">Leaves</tissue>
    </source>
</reference>
<dbReference type="EMBL" id="LIHL02000011">
    <property type="protein sequence ID" value="KAF5456358.1"/>
    <property type="molecule type" value="Genomic_DNA"/>
</dbReference>
<dbReference type="Gramene" id="Jr11_25680_p1">
    <property type="protein sequence ID" value="cds.Jr11_25680_p1"/>
    <property type="gene ID" value="Jr11_25680"/>
</dbReference>
<dbReference type="Pfam" id="PF14929">
    <property type="entry name" value="TAF1_subA"/>
    <property type="match status" value="1"/>
</dbReference>
<dbReference type="GO" id="GO:0000120">
    <property type="term" value="C:RNA polymerase I transcription regulator complex"/>
    <property type="evidence" value="ECO:0007669"/>
    <property type="project" value="InterPro"/>
</dbReference>
<name>A0A833UKX2_JUGRE</name>
<evidence type="ECO:0000313" key="2">
    <source>
        <dbReference type="Proteomes" id="UP000619265"/>
    </source>
</evidence>
<dbReference type="PANTHER" id="PTHR36720">
    <property type="entry name" value="TAF RNA POLYMERASE I SUBUNIT A"/>
    <property type="match status" value="1"/>
</dbReference>
<proteinExistence type="predicted"/>
<dbReference type="GO" id="GO:0006360">
    <property type="term" value="P:transcription by RNA polymerase I"/>
    <property type="evidence" value="ECO:0007669"/>
    <property type="project" value="InterPro"/>
</dbReference>
<sequence length="186" mass="21764">MFLKGTCKDRSPANNHLKYLVSMALLRYMKNDCINPSRIETIYDVWMRKIGSMKDCPIEDKFVVHLEFILFCLMHDNIEEAHQAVLCVKQERELGADPISNMVLGLTLYQLWYSTIPKEIHWGDSDWFYSPRCLDMLGTRFINSVGNFYFYFFISKSTQLEILSGIMELILTRLIFPLDVIQKALS</sequence>
<dbReference type="InterPro" id="IPR039495">
    <property type="entry name" value="TAF1A"/>
</dbReference>
<organism evidence="1 2">
    <name type="scientific">Juglans regia</name>
    <name type="common">English walnut</name>
    <dbReference type="NCBI Taxonomy" id="51240"/>
    <lineage>
        <taxon>Eukaryota</taxon>
        <taxon>Viridiplantae</taxon>
        <taxon>Streptophyta</taxon>
        <taxon>Embryophyta</taxon>
        <taxon>Tracheophyta</taxon>
        <taxon>Spermatophyta</taxon>
        <taxon>Magnoliopsida</taxon>
        <taxon>eudicotyledons</taxon>
        <taxon>Gunneridae</taxon>
        <taxon>Pentapetalae</taxon>
        <taxon>rosids</taxon>
        <taxon>fabids</taxon>
        <taxon>Fagales</taxon>
        <taxon>Juglandaceae</taxon>
        <taxon>Juglans</taxon>
    </lineage>
</organism>
<reference evidence="1" key="2">
    <citation type="submission" date="2020-03" db="EMBL/GenBank/DDBJ databases">
        <title>Walnut 2.0.</title>
        <authorList>
            <person name="Marrano A."/>
            <person name="Britton M."/>
            <person name="Zimin A.V."/>
            <person name="Zaini P.A."/>
            <person name="Workman R."/>
            <person name="Puiu D."/>
            <person name="Bianco L."/>
            <person name="Allen B.J."/>
            <person name="Troggio M."/>
            <person name="Leslie C.A."/>
            <person name="Timp W."/>
            <person name="Dendekar A."/>
            <person name="Salzberg S.L."/>
            <person name="Neale D.B."/>
        </authorList>
    </citation>
    <scope>NUCLEOTIDE SEQUENCE</scope>
    <source>
        <tissue evidence="1">Leaves</tissue>
    </source>
</reference>
<comment type="caution">
    <text evidence="1">The sequence shown here is derived from an EMBL/GenBank/DDBJ whole genome shotgun (WGS) entry which is preliminary data.</text>
</comment>